<feature type="signal peptide" evidence="1">
    <location>
        <begin position="1"/>
        <end position="31"/>
    </location>
</feature>
<evidence type="ECO:0000259" key="2">
    <source>
        <dbReference type="PROSITE" id="PS50213"/>
    </source>
</evidence>
<reference evidence="3 4" key="1">
    <citation type="submission" date="2024-09" db="EMBL/GenBank/DDBJ databases">
        <authorList>
            <person name="Lee S.D."/>
        </authorList>
    </citation>
    <scope>NUCLEOTIDE SEQUENCE [LARGE SCALE GENOMIC DNA]</scope>
    <source>
        <strain evidence="3 4">N1-5</strain>
    </source>
</reference>
<sequence length="223" mass="21650">MTTMRTFRATRTTRIAAASVAAGALALGAAACSSGSSGTGSANGGATSSTSSAAASGGASGTAMADAPFGSACATVPATGAGSFDGMAQAPVATAASNNPALSTLVTAVKAAGLVDTLNSAQNITVFAPDNAAFAKLPKATLDKVLADKAMLTKILTYHVVGQKLTPAQLGSGSYPTLEKQSLTTAGSGTSYTVNGTAKVVCGNVRTANANVEIIDTVLMPPS</sequence>
<gene>
    <name evidence="3" type="ORF">ACEZDJ_26465</name>
</gene>
<dbReference type="InterPro" id="IPR036378">
    <property type="entry name" value="FAS1_dom_sf"/>
</dbReference>
<accession>A0ABV6UTP6</accession>
<proteinExistence type="predicted"/>
<dbReference type="PROSITE" id="PS50213">
    <property type="entry name" value="FAS1"/>
    <property type="match status" value="1"/>
</dbReference>
<feature type="chain" id="PRO_5045179865" evidence="1">
    <location>
        <begin position="32"/>
        <end position="223"/>
    </location>
</feature>
<dbReference type="RefSeq" id="WP_232242390.1">
    <property type="nucleotide sequence ID" value="NZ_JBHEZZ010000017.1"/>
</dbReference>
<dbReference type="SUPFAM" id="SSF82153">
    <property type="entry name" value="FAS1 domain"/>
    <property type="match status" value="1"/>
</dbReference>
<dbReference type="PANTHER" id="PTHR10900:SF77">
    <property type="entry name" value="FI19380P1"/>
    <property type="match status" value="1"/>
</dbReference>
<dbReference type="SMART" id="SM00554">
    <property type="entry name" value="FAS1"/>
    <property type="match status" value="1"/>
</dbReference>
<dbReference type="EMBL" id="JBHEZZ010000017">
    <property type="protein sequence ID" value="MFC1404837.1"/>
    <property type="molecule type" value="Genomic_DNA"/>
</dbReference>
<dbReference type="Gene3D" id="2.30.180.10">
    <property type="entry name" value="FAS1 domain"/>
    <property type="match status" value="1"/>
</dbReference>
<keyword evidence="1" id="KW-0732">Signal</keyword>
<organism evidence="3 4">
    <name type="scientific">Streptacidiphilus cavernicola</name>
    <dbReference type="NCBI Taxonomy" id="3342716"/>
    <lineage>
        <taxon>Bacteria</taxon>
        <taxon>Bacillati</taxon>
        <taxon>Actinomycetota</taxon>
        <taxon>Actinomycetes</taxon>
        <taxon>Kitasatosporales</taxon>
        <taxon>Streptomycetaceae</taxon>
        <taxon>Streptacidiphilus</taxon>
    </lineage>
</organism>
<comment type="caution">
    <text evidence="3">The sequence shown here is derived from an EMBL/GenBank/DDBJ whole genome shotgun (WGS) entry which is preliminary data.</text>
</comment>
<protein>
    <submittedName>
        <fullName evidence="3">Fasciclin domain-containing protein</fullName>
    </submittedName>
</protein>
<dbReference type="InterPro" id="IPR050904">
    <property type="entry name" value="Adhesion/Biosynth-related"/>
</dbReference>
<name>A0ABV6UTP6_9ACTN</name>
<evidence type="ECO:0000313" key="4">
    <source>
        <dbReference type="Proteomes" id="UP001592528"/>
    </source>
</evidence>
<dbReference type="Proteomes" id="UP001592528">
    <property type="component" value="Unassembled WGS sequence"/>
</dbReference>
<evidence type="ECO:0000313" key="3">
    <source>
        <dbReference type="EMBL" id="MFC1404837.1"/>
    </source>
</evidence>
<dbReference type="InterPro" id="IPR000782">
    <property type="entry name" value="FAS1_domain"/>
</dbReference>
<dbReference type="PANTHER" id="PTHR10900">
    <property type="entry name" value="PERIOSTIN-RELATED"/>
    <property type="match status" value="1"/>
</dbReference>
<dbReference type="Pfam" id="PF02469">
    <property type="entry name" value="Fasciclin"/>
    <property type="match status" value="1"/>
</dbReference>
<evidence type="ECO:0000256" key="1">
    <source>
        <dbReference type="SAM" id="SignalP"/>
    </source>
</evidence>
<keyword evidence="4" id="KW-1185">Reference proteome</keyword>
<dbReference type="PROSITE" id="PS51257">
    <property type="entry name" value="PROKAR_LIPOPROTEIN"/>
    <property type="match status" value="1"/>
</dbReference>
<feature type="domain" description="FAS1" evidence="2">
    <location>
        <begin position="89"/>
        <end position="219"/>
    </location>
</feature>